<feature type="non-terminal residue" evidence="1">
    <location>
        <position position="1"/>
    </location>
</feature>
<accession>A0A9N9E104</accession>
<keyword evidence="2" id="KW-1185">Reference proteome</keyword>
<protein>
    <submittedName>
        <fullName evidence="1">7170_t:CDS:1</fullName>
    </submittedName>
</protein>
<dbReference type="AlphaFoldDB" id="A0A9N9E104"/>
<gene>
    <name evidence="1" type="ORF">FMOSSE_LOCUS11928</name>
</gene>
<name>A0A9N9E104_FUNMO</name>
<evidence type="ECO:0000313" key="1">
    <source>
        <dbReference type="EMBL" id="CAG8660766.1"/>
    </source>
</evidence>
<dbReference type="EMBL" id="CAJVPP010005157">
    <property type="protein sequence ID" value="CAG8660766.1"/>
    <property type="molecule type" value="Genomic_DNA"/>
</dbReference>
<organism evidence="1 2">
    <name type="scientific">Funneliformis mosseae</name>
    <name type="common">Endomycorrhizal fungus</name>
    <name type="synonym">Glomus mosseae</name>
    <dbReference type="NCBI Taxonomy" id="27381"/>
    <lineage>
        <taxon>Eukaryota</taxon>
        <taxon>Fungi</taxon>
        <taxon>Fungi incertae sedis</taxon>
        <taxon>Mucoromycota</taxon>
        <taxon>Glomeromycotina</taxon>
        <taxon>Glomeromycetes</taxon>
        <taxon>Glomerales</taxon>
        <taxon>Glomeraceae</taxon>
        <taxon>Funneliformis</taxon>
    </lineage>
</organism>
<sequence>MIEILTCQFNHVHCFFSDSNGNFHPINNGHLEIQNPSLDSFTIFATIDGAFAIMISRTNFLNQPLDESIDPVRPTFGLYLTFINPDKLLMDLSCFINPDEGYKLIRIKFQNSGSVVGIDKFSDLEMYKDLRETTVFRNLFYGEFFIHFFNDSEDTLYKIFQSIILDDERNYYSTLELPNNLKISNLAMGDLRNNTFVIAYQVDEFTWKVYSEDLPRFFDDNGYNNRNVNTTNPLINSKIPLSTISINVTYNFPIIISTNNIFIYQDDSGGKPILRQSITGNAPTSFVYSADNQSFILNVLESTFNQPNGNYYIVIDDNAVKDFKTDQPLMGIQTHTWKFNTTDDYQEVFA</sequence>
<evidence type="ECO:0000313" key="2">
    <source>
        <dbReference type="Proteomes" id="UP000789375"/>
    </source>
</evidence>
<dbReference type="Proteomes" id="UP000789375">
    <property type="component" value="Unassembled WGS sequence"/>
</dbReference>
<proteinExistence type="predicted"/>
<comment type="caution">
    <text evidence="1">The sequence shown here is derived from an EMBL/GenBank/DDBJ whole genome shotgun (WGS) entry which is preliminary data.</text>
</comment>
<reference evidence="1" key="1">
    <citation type="submission" date="2021-06" db="EMBL/GenBank/DDBJ databases">
        <authorList>
            <person name="Kallberg Y."/>
            <person name="Tangrot J."/>
            <person name="Rosling A."/>
        </authorList>
    </citation>
    <scope>NUCLEOTIDE SEQUENCE</scope>
    <source>
        <strain evidence="1">87-6 pot B 2015</strain>
    </source>
</reference>